<evidence type="ECO:0000256" key="4">
    <source>
        <dbReference type="ARBA" id="ARBA00022679"/>
    </source>
</evidence>
<reference evidence="8" key="1">
    <citation type="submission" date="2011-07" db="EMBL/GenBank/DDBJ databases">
        <authorList>
            <consortium name="Caenorhabditis brenneri Sequencing and Analysis Consortium"/>
            <person name="Wilson R.K."/>
        </authorList>
    </citation>
    <scope>NUCLEOTIDE SEQUENCE [LARGE SCALE GENOMIC DNA]</scope>
    <source>
        <strain evidence="8">PB2801</strain>
    </source>
</reference>
<sequence length="58" mass="6739">MQLLSVIKDEDYPQNFVNLETLENEMIFKKYNKTIGPSWQGQKVVVRPEKVGSTHCLN</sequence>
<dbReference type="InParanoid" id="G0PEV0"/>
<keyword evidence="8" id="KW-1185">Reference proteome</keyword>
<name>G0PEV0_CAEBE</name>
<evidence type="ECO:0000256" key="2">
    <source>
        <dbReference type="ARBA" id="ARBA00007647"/>
    </source>
</evidence>
<evidence type="ECO:0000313" key="8">
    <source>
        <dbReference type="Proteomes" id="UP000008068"/>
    </source>
</evidence>
<proteinExistence type="inferred from homology"/>
<evidence type="ECO:0000313" key="7">
    <source>
        <dbReference type="EMBL" id="EGT53359.1"/>
    </source>
</evidence>
<protein>
    <recommendedName>
        <fullName evidence="6">Glycosyltransferase family 92 protein</fullName>
        <ecNumber evidence="6">2.4.1.-</ecNumber>
    </recommendedName>
</protein>
<accession>G0PEV0</accession>
<organism evidence="8">
    <name type="scientific">Caenorhabditis brenneri</name>
    <name type="common">Nematode worm</name>
    <dbReference type="NCBI Taxonomy" id="135651"/>
    <lineage>
        <taxon>Eukaryota</taxon>
        <taxon>Metazoa</taxon>
        <taxon>Ecdysozoa</taxon>
        <taxon>Nematoda</taxon>
        <taxon>Chromadorea</taxon>
        <taxon>Rhabditida</taxon>
        <taxon>Rhabditina</taxon>
        <taxon>Rhabditomorpha</taxon>
        <taxon>Rhabditoidea</taxon>
        <taxon>Rhabditidae</taxon>
        <taxon>Peloderinae</taxon>
        <taxon>Caenorhabditis</taxon>
    </lineage>
</organism>
<keyword evidence="5" id="KW-0472">Membrane</keyword>
<dbReference type="AlphaFoldDB" id="G0PEV0"/>
<dbReference type="EMBL" id="GL380331">
    <property type="protein sequence ID" value="EGT53359.1"/>
    <property type="molecule type" value="Genomic_DNA"/>
</dbReference>
<evidence type="ECO:0000256" key="5">
    <source>
        <dbReference type="ARBA" id="ARBA00023136"/>
    </source>
</evidence>
<dbReference type="Proteomes" id="UP000008068">
    <property type="component" value="Unassembled WGS sequence"/>
</dbReference>
<dbReference type="EC" id="2.4.1.-" evidence="6"/>
<evidence type="ECO:0000256" key="1">
    <source>
        <dbReference type="ARBA" id="ARBA00004167"/>
    </source>
</evidence>
<dbReference type="InterPro" id="IPR008166">
    <property type="entry name" value="Glyco_transf_92"/>
</dbReference>
<comment type="similarity">
    <text evidence="2 6">Belongs to the glycosyltransferase 92 family.</text>
</comment>
<dbReference type="GO" id="GO:0016757">
    <property type="term" value="F:glycosyltransferase activity"/>
    <property type="evidence" value="ECO:0007669"/>
    <property type="project" value="UniProtKB-UniRule"/>
</dbReference>
<keyword evidence="4 6" id="KW-0808">Transferase</keyword>
<dbReference type="HOGENOM" id="CLU_2981046_0_0_1"/>
<evidence type="ECO:0000256" key="3">
    <source>
        <dbReference type="ARBA" id="ARBA00022676"/>
    </source>
</evidence>
<keyword evidence="3 6" id="KW-0328">Glycosyltransferase</keyword>
<gene>
    <name evidence="7" type="ORF">CAEBREN_23783</name>
</gene>
<comment type="subcellular location">
    <subcellularLocation>
        <location evidence="1">Membrane</location>
        <topology evidence="1">Single-pass membrane protein</topology>
    </subcellularLocation>
</comment>
<dbReference type="Pfam" id="PF01697">
    <property type="entry name" value="Glyco_transf_92"/>
    <property type="match status" value="1"/>
</dbReference>
<evidence type="ECO:0000256" key="6">
    <source>
        <dbReference type="RuleBase" id="RU366017"/>
    </source>
</evidence>
<dbReference type="GO" id="GO:0016020">
    <property type="term" value="C:membrane"/>
    <property type="evidence" value="ECO:0007669"/>
    <property type="project" value="UniProtKB-SubCell"/>
</dbReference>